<dbReference type="RefSeq" id="XP_005538178.1">
    <property type="nucleotide sequence ID" value="XM_005538121.1"/>
</dbReference>
<accession>M1VGA2</accession>
<dbReference type="Pfam" id="PF01370">
    <property type="entry name" value="Epimerase"/>
    <property type="match status" value="1"/>
</dbReference>
<dbReference type="OrthoDB" id="331544at2759"/>
<evidence type="ECO:0000259" key="1">
    <source>
        <dbReference type="Pfam" id="PF01370"/>
    </source>
</evidence>
<dbReference type="KEGG" id="cme:CYME_CMQ256C"/>
<dbReference type="AlphaFoldDB" id="M1VGA2"/>
<dbReference type="GeneID" id="16996216"/>
<dbReference type="InterPro" id="IPR001509">
    <property type="entry name" value="Epimerase_deHydtase"/>
</dbReference>
<reference evidence="2 3" key="1">
    <citation type="journal article" date="2004" name="Nature">
        <title>Genome sequence of the ultrasmall unicellular red alga Cyanidioschyzon merolae 10D.</title>
        <authorList>
            <person name="Matsuzaki M."/>
            <person name="Misumi O."/>
            <person name="Shin-i T."/>
            <person name="Maruyama S."/>
            <person name="Takahara M."/>
            <person name="Miyagishima S."/>
            <person name="Mori T."/>
            <person name="Nishida K."/>
            <person name="Yagisawa F."/>
            <person name="Nishida K."/>
            <person name="Yoshida Y."/>
            <person name="Nishimura Y."/>
            <person name="Nakao S."/>
            <person name="Kobayashi T."/>
            <person name="Momoyama Y."/>
            <person name="Higashiyama T."/>
            <person name="Minoda A."/>
            <person name="Sano M."/>
            <person name="Nomoto H."/>
            <person name="Oishi K."/>
            <person name="Hayashi H."/>
            <person name="Ohta F."/>
            <person name="Nishizaka S."/>
            <person name="Haga S."/>
            <person name="Miura S."/>
            <person name="Morishita T."/>
            <person name="Kabeya Y."/>
            <person name="Terasawa K."/>
            <person name="Suzuki Y."/>
            <person name="Ishii Y."/>
            <person name="Asakawa S."/>
            <person name="Takano H."/>
            <person name="Ohta N."/>
            <person name="Kuroiwa H."/>
            <person name="Tanaka K."/>
            <person name="Shimizu N."/>
            <person name="Sugano S."/>
            <person name="Sato N."/>
            <person name="Nozaki H."/>
            <person name="Ogasawara N."/>
            <person name="Kohara Y."/>
            <person name="Kuroiwa T."/>
        </authorList>
    </citation>
    <scope>NUCLEOTIDE SEQUENCE [LARGE SCALE GENOMIC DNA]</scope>
    <source>
        <strain evidence="2 3">10D</strain>
    </source>
</reference>
<feature type="domain" description="NAD-dependent epimerase/dehydratase" evidence="1">
    <location>
        <begin position="173"/>
        <end position="411"/>
    </location>
</feature>
<protein>
    <recommendedName>
        <fullName evidence="1">NAD-dependent epimerase/dehydratase domain-containing protein</fullName>
    </recommendedName>
</protein>
<organism evidence="2 3">
    <name type="scientific">Cyanidioschyzon merolae (strain NIES-3377 / 10D)</name>
    <name type="common">Unicellular red alga</name>
    <dbReference type="NCBI Taxonomy" id="280699"/>
    <lineage>
        <taxon>Eukaryota</taxon>
        <taxon>Rhodophyta</taxon>
        <taxon>Bangiophyceae</taxon>
        <taxon>Cyanidiales</taxon>
        <taxon>Cyanidiaceae</taxon>
        <taxon>Cyanidioschyzon</taxon>
    </lineage>
</organism>
<dbReference type="SUPFAM" id="SSF51735">
    <property type="entry name" value="NAD(P)-binding Rossmann-fold domains"/>
    <property type="match status" value="1"/>
</dbReference>
<dbReference type="HOGENOM" id="CLU_486064_0_0_1"/>
<dbReference type="InterPro" id="IPR050177">
    <property type="entry name" value="Lipid_A_modif_metabolic_enz"/>
</dbReference>
<reference evidence="2 3" key="2">
    <citation type="journal article" date="2007" name="BMC Biol.">
        <title>A 100%-complete sequence reveals unusually simple genomic features in the hot-spring red alga Cyanidioschyzon merolae.</title>
        <authorList>
            <person name="Nozaki H."/>
            <person name="Takano H."/>
            <person name="Misumi O."/>
            <person name="Terasawa K."/>
            <person name="Matsuzaki M."/>
            <person name="Maruyama S."/>
            <person name="Nishida K."/>
            <person name="Yagisawa F."/>
            <person name="Yoshida Y."/>
            <person name="Fujiwara T."/>
            <person name="Takio S."/>
            <person name="Tamura K."/>
            <person name="Chung S.J."/>
            <person name="Nakamura S."/>
            <person name="Kuroiwa H."/>
            <person name="Tanaka K."/>
            <person name="Sato N."/>
            <person name="Kuroiwa T."/>
        </authorList>
    </citation>
    <scope>NUCLEOTIDE SEQUENCE [LARGE SCALE GENOMIC DNA]</scope>
    <source>
        <strain evidence="2 3">10D</strain>
    </source>
</reference>
<proteinExistence type="predicted"/>
<dbReference type="PANTHER" id="PTHR43245">
    <property type="entry name" value="BIFUNCTIONAL POLYMYXIN RESISTANCE PROTEIN ARNA"/>
    <property type="match status" value="1"/>
</dbReference>
<evidence type="ECO:0000313" key="3">
    <source>
        <dbReference type="Proteomes" id="UP000007014"/>
    </source>
</evidence>
<evidence type="ECO:0000313" key="2">
    <source>
        <dbReference type="EMBL" id="BAM82142.1"/>
    </source>
</evidence>
<dbReference type="Gene3D" id="3.40.50.720">
    <property type="entry name" value="NAD(P)-binding Rossmann-like Domain"/>
    <property type="match status" value="1"/>
</dbReference>
<dbReference type="EMBL" id="AP006499">
    <property type="protein sequence ID" value="BAM82142.1"/>
    <property type="molecule type" value="Genomic_DNA"/>
</dbReference>
<dbReference type="Gramene" id="CMQ256CT">
    <property type="protein sequence ID" value="CMQ256CT"/>
    <property type="gene ID" value="CMQ256C"/>
</dbReference>
<gene>
    <name evidence="2" type="ORF">CYME_CMQ256C</name>
</gene>
<dbReference type="PANTHER" id="PTHR43245:SF13">
    <property type="entry name" value="UDP-D-APIOSE_UDP-D-XYLOSE SYNTHASE 2"/>
    <property type="match status" value="1"/>
</dbReference>
<dbReference type="eggNOG" id="ENOG502T15R">
    <property type="taxonomic scope" value="Eukaryota"/>
</dbReference>
<dbReference type="InterPro" id="IPR036291">
    <property type="entry name" value="NAD(P)-bd_dom_sf"/>
</dbReference>
<name>M1VGA2_CYAM1</name>
<keyword evidence="3" id="KW-1185">Reference proteome</keyword>
<dbReference type="Proteomes" id="UP000007014">
    <property type="component" value="Chromosome 17"/>
</dbReference>
<sequence>MSPYCSSSNIDAAYLKKLGEKIEKQGQSARRSVFHFRPPWVSRQPGSAENVRPATKCTSSQHCRRSALIMTDGGCGLGIAYQQGIPGKVWRQQGADAALACELAAGTVGVRRRTQRRLNTYRVFRATRRKARTSFHTTGTSSDSSGGTLKPSVSATALGPILGKCALPQSARVLITGGTGCIGSYVIAELLLHTNYTLELIVRGGAQRFLSVSDERFRFSFQQRRIRVHDVDLASAADLQSERMQQLVGTCDALVLCAASWGGDTAKAVNVDAVLSLLHASSRQHRCRHVVYFATASVVSPQGKVLLEEALQWGTEYIQSKAIAVIRLLDTLQCMDKPVPTTILFPTLVLGPTSHLGTAFRASSPAALRDSPLYRAGKHVLRFLSVDSRVRAHFIHAADCAQIVRLVLQGASSTTRALSIAHDTGGNVFKPVQRNGYALPLQCFVVGQEPPFSFDDAVHALCRLYGLVIPMRWLRIPADPLLWLMAHGWIPVDAWTRFCLRRRRELFLFPQAVRPEDLGGTSVAPDLYTALQRCMIPSREAVGWMERDPEKRTTSQVMRFG</sequence>